<dbReference type="SUPFAM" id="SSF51735">
    <property type="entry name" value="NAD(P)-binding Rossmann-fold domains"/>
    <property type="match status" value="1"/>
</dbReference>
<dbReference type="OrthoDB" id="191139at2759"/>
<comment type="similarity">
    <text evidence="1">Belongs to the short-chain dehydrogenases/reductases (SDR) family.</text>
</comment>
<organism evidence="4 5">
    <name type="scientific">Cytospora chrysosperma</name>
    <name type="common">Cytospora canker fungus</name>
    <name type="synonym">Sphaeria chrysosperma</name>
    <dbReference type="NCBI Taxonomy" id="252740"/>
    <lineage>
        <taxon>Eukaryota</taxon>
        <taxon>Fungi</taxon>
        <taxon>Dikarya</taxon>
        <taxon>Ascomycota</taxon>
        <taxon>Pezizomycotina</taxon>
        <taxon>Sordariomycetes</taxon>
        <taxon>Sordariomycetidae</taxon>
        <taxon>Diaporthales</taxon>
        <taxon>Cytosporaceae</taxon>
        <taxon>Cytospora</taxon>
    </lineage>
</organism>
<name>A0A423VU35_CYTCH</name>
<keyword evidence="2" id="KW-0521">NADP</keyword>
<dbReference type="GO" id="GO:0016491">
    <property type="term" value="F:oxidoreductase activity"/>
    <property type="evidence" value="ECO:0007669"/>
    <property type="project" value="UniProtKB-KW"/>
</dbReference>
<protein>
    <recommendedName>
        <fullName evidence="6">Ketoreductase (KR) domain-containing protein</fullName>
    </recommendedName>
</protein>
<evidence type="ECO:0000313" key="4">
    <source>
        <dbReference type="EMBL" id="ROV94492.1"/>
    </source>
</evidence>
<dbReference type="Gene3D" id="3.40.50.720">
    <property type="entry name" value="NAD(P)-binding Rossmann-like Domain"/>
    <property type="match status" value="1"/>
</dbReference>
<dbReference type="STRING" id="252740.A0A423VU35"/>
<keyword evidence="5" id="KW-1185">Reference proteome</keyword>
<evidence type="ECO:0000256" key="2">
    <source>
        <dbReference type="ARBA" id="ARBA00022857"/>
    </source>
</evidence>
<dbReference type="EMBL" id="LJZO01000028">
    <property type="protein sequence ID" value="ROV94492.1"/>
    <property type="molecule type" value="Genomic_DNA"/>
</dbReference>
<dbReference type="InterPro" id="IPR036291">
    <property type="entry name" value="NAD(P)-bd_dom_sf"/>
</dbReference>
<sequence>MRLTPGATHEALRGWIRGPYGPATPVGPITSSSVNIKLLADLSTIKQTVQRFLALESKLHILFNNAGVLSGAKEMAVTPQGYELHTGVNGLGTFLLSQLLTPILIATAKSEPPSTVRSVWTASSAAEIFTEEKIGVRPETRLETQHLASSPIH</sequence>
<evidence type="ECO:0000256" key="1">
    <source>
        <dbReference type="ARBA" id="ARBA00006484"/>
    </source>
</evidence>
<gene>
    <name evidence="4" type="ORF">VSDG_05897</name>
</gene>
<dbReference type="AlphaFoldDB" id="A0A423VU35"/>
<reference evidence="4 5" key="1">
    <citation type="submission" date="2015-09" db="EMBL/GenBank/DDBJ databases">
        <title>Host preference determinants of Valsa canker pathogens revealed by comparative genomics.</title>
        <authorList>
            <person name="Yin Z."/>
            <person name="Huang L."/>
        </authorList>
    </citation>
    <scope>NUCLEOTIDE SEQUENCE [LARGE SCALE GENOMIC DNA]</scope>
    <source>
        <strain evidence="4 5">YSFL</strain>
    </source>
</reference>
<proteinExistence type="inferred from homology"/>
<evidence type="ECO:0008006" key="6">
    <source>
        <dbReference type="Google" id="ProtNLM"/>
    </source>
</evidence>
<accession>A0A423VU35</accession>
<evidence type="ECO:0000313" key="5">
    <source>
        <dbReference type="Proteomes" id="UP000284375"/>
    </source>
</evidence>
<keyword evidence="3" id="KW-0560">Oxidoreductase</keyword>
<dbReference type="Proteomes" id="UP000284375">
    <property type="component" value="Unassembled WGS sequence"/>
</dbReference>
<dbReference type="PANTHER" id="PTHR24320:SF236">
    <property type="entry name" value="SHORT-CHAIN DEHYDROGENASE-RELATED"/>
    <property type="match status" value="1"/>
</dbReference>
<evidence type="ECO:0000256" key="3">
    <source>
        <dbReference type="ARBA" id="ARBA00023002"/>
    </source>
</evidence>
<comment type="caution">
    <text evidence="4">The sequence shown here is derived from an EMBL/GenBank/DDBJ whole genome shotgun (WGS) entry which is preliminary data.</text>
</comment>
<dbReference type="PANTHER" id="PTHR24320">
    <property type="entry name" value="RETINOL DEHYDROGENASE"/>
    <property type="match status" value="1"/>
</dbReference>